<evidence type="ECO:0000313" key="2">
    <source>
        <dbReference type="Proteomes" id="UP000054097"/>
    </source>
</evidence>
<name>A0A0C2XI47_SERVB</name>
<dbReference type="Proteomes" id="UP000054097">
    <property type="component" value="Unassembled WGS sequence"/>
</dbReference>
<proteinExistence type="predicted"/>
<keyword evidence="2" id="KW-1185">Reference proteome</keyword>
<dbReference type="AlphaFoldDB" id="A0A0C2XI47"/>
<protein>
    <submittedName>
        <fullName evidence="1">Uncharacterized protein</fullName>
    </submittedName>
</protein>
<evidence type="ECO:0000313" key="1">
    <source>
        <dbReference type="EMBL" id="KIM28767.1"/>
    </source>
</evidence>
<reference evidence="1 2" key="1">
    <citation type="submission" date="2014-04" db="EMBL/GenBank/DDBJ databases">
        <authorList>
            <consortium name="DOE Joint Genome Institute"/>
            <person name="Kuo A."/>
            <person name="Zuccaro A."/>
            <person name="Kohler A."/>
            <person name="Nagy L.G."/>
            <person name="Floudas D."/>
            <person name="Copeland A."/>
            <person name="Barry K.W."/>
            <person name="Cichocki N."/>
            <person name="Veneault-Fourrey C."/>
            <person name="LaButti K."/>
            <person name="Lindquist E.A."/>
            <person name="Lipzen A."/>
            <person name="Lundell T."/>
            <person name="Morin E."/>
            <person name="Murat C."/>
            <person name="Sun H."/>
            <person name="Tunlid A."/>
            <person name="Henrissat B."/>
            <person name="Grigoriev I.V."/>
            <person name="Hibbett D.S."/>
            <person name="Martin F."/>
            <person name="Nordberg H.P."/>
            <person name="Cantor M.N."/>
            <person name="Hua S.X."/>
        </authorList>
    </citation>
    <scope>NUCLEOTIDE SEQUENCE [LARGE SCALE GENOMIC DNA]</scope>
    <source>
        <strain evidence="1 2">MAFF 305830</strain>
    </source>
</reference>
<accession>A0A0C2XI47</accession>
<dbReference type="HOGENOM" id="CLU_2623528_0_0_1"/>
<gene>
    <name evidence="1" type="ORF">M408DRAFT_329220</name>
</gene>
<organism evidence="1 2">
    <name type="scientific">Serendipita vermifera MAFF 305830</name>
    <dbReference type="NCBI Taxonomy" id="933852"/>
    <lineage>
        <taxon>Eukaryota</taxon>
        <taxon>Fungi</taxon>
        <taxon>Dikarya</taxon>
        <taxon>Basidiomycota</taxon>
        <taxon>Agaricomycotina</taxon>
        <taxon>Agaricomycetes</taxon>
        <taxon>Sebacinales</taxon>
        <taxon>Serendipitaceae</taxon>
        <taxon>Serendipita</taxon>
    </lineage>
</organism>
<sequence length="78" mass="8480">MVFRAAALAGFNEVEQTDQNPGTRQIVKLRETRHIVATKVANSHEGAIGPINDEVKAATRGVEDSCKPFSSIPVRYKG</sequence>
<reference evidence="2" key="2">
    <citation type="submission" date="2015-01" db="EMBL/GenBank/DDBJ databases">
        <title>Evolutionary Origins and Diversification of the Mycorrhizal Mutualists.</title>
        <authorList>
            <consortium name="DOE Joint Genome Institute"/>
            <consortium name="Mycorrhizal Genomics Consortium"/>
            <person name="Kohler A."/>
            <person name="Kuo A."/>
            <person name="Nagy L.G."/>
            <person name="Floudas D."/>
            <person name="Copeland A."/>
            <person name="Barry K.W."/>
            <person name="Cichocki N."/>
            <person name="Veneault-Fourrey C."/>
            <person name="LaButti K."/>
            <person name="Lindquist E.A."/>
            <person name="Lipzen A."/>
            <person name="Lundell T."/>
            <person name="Morin E."/>
            <person name="Murat C."/>
            <person name="Riley R."/>
            <person name="Ohm R."/>
            <person name="Sun H."/>
            <person name="Tunlid A."/>
            <person name="Henrissat B."/>
            <person name="Grigoriev I.V."/>
            <person name="Hibbett D.S."/>
            <person name="Martin F."/>
        </authorList>
    </citation>
    <scope>NUCLEOTIDE SEQUENCE [LARGE SCALE GENOMIC DNA]</scope>
    <source>
        <strain evidence="2">MAFF 305830</strain>
    </source>
</reference>
<dbReference type="EMBL" id="KN824291">
    <property type="protein sequence ID" value="KIM28767.1"/>
    <property type="molecule type" value="Genomic_DNA"/>
</dbReference>